<sequence length="93" mass="10541">MNRATSRGRHSKGQPRTTKAVPRRPWDLAQRAEADRVNALEPGWLVLYRLHDRHFEAIPCVEGIASPVTAPTMQALREAMRDAELFRRPGARA</sequence>
<evidence type="ECO:0000313" key="2">
    <source>
        <dbReference type="EMBL" id="GAA3844003.1"/>
    </source>
</evidence>
<evidence type="ECO:0008006" key="4">
    <source>
        <dbReference type="Google" id="ProtNLM"/>
    </source>
</evidence>
<feature type="region of interest" description="Disordered" evidence="1">
    <location>
        <begin position="1"/>
        <end position="24"/>
    </location>
</feature>
<dbReference type="EMBL" id="BAAAZR010000059">
    <property type="protein sequence ID" value="GAA3844003.1"/>
    <property type="molecule type" value="Genomic_DNA"/>
</dbReference>
<organism evidence="2 3">
    <name type="scientific">Sphaerisporangium flaviroseum</name>
    <dbReference type="NCBI Taxonomy" id="509199"/>
    <lineage>
        <taxon>Bacteria</taxon>
        <taxon>Bacillati</taxon>
        <taxon>Actinomycetota</taxon>
        <taxon>Actinomycetes</taxon>
        <taxon>Streptosporangiales</taxon>
        <taxon>Streptosporangiaceae</taxon>
        <taxon>Sphaerisporangium</taxon>
    </lineage>
</organism>
<reference evidence="3" key="1">
    <citation type="journal article" date="2019" name="Int. J. Syst. Evol. Microbiol.">
        <title>The Global Catalogue of Microorganisms (GCM) 10K type strain sequencing project: providing services to taxonomists for standard genome sequencing and annotation.</title>
        <authorList>
            <consortium name="The Broad Institute Genomics Platform"/>
            <consortium name="The Broad Institute Genome Sequencing Center for Infectious Disease"/>
            <person name="Wu L."/>
            <person name="Ma J."/>
        </authorList>
    </citation>
    <scope>NUCLEOTIDE SEQUENCE [LARGE SCALE GENOMIC DNA]</scope>
    <source>
        <strain evidence="3">JCM 16908</strain>
    </source>
</reference>
<gene>
    <name evidence="2" type="ORF">GCM10022226_78770</name>
</gene>
<keyword evidence="3" id="KW-1185">Reference proteome</keyword>
<proteinExistence type="predicted"/>
<accession>A0ABP7JGL5</accession>
<protein>
    <recommendedName>
        <fullName evidence="4">Type II toxin-antitoxin system HicA family toxin</fullName>
    </recommendedName>
</protein>
<name>A0ABP7JGL5_9ACTN</name>
<feature type="compositionally biased region" description="Basic residues" evidence="1">
    <location>
        <begin position="1"/>
        <end position="13"/>
    </location>
</feature>
<dbReference type="RefSeq" id="WP_344952819.1">
    <property type="nucleotide sequence ID" value="NZ_BAAAZR010000059.1"/>
</dbReference>
<dbReference type="Proteomes" id="UP001500888">
    <property type="component" value="Unassembled WGS sequence"/>
</dbReference>
<comment type="caution">
    <text evidence="2">The sequence shown here is derived from an EMBL/GenBank/DDBJ whole genome shotgun (WGS) entry which is preliminary data.</text>
</comment>
<evidence type="ECO:0000313" key="3">
    <source>
        <dbReference type="Proteomes" id="UP001500888"/>
    </source>
</evidence>
<evidence type="ECO:0000256" key="1">
    <source>
        <dbReference type="SAM" id="MobiDB-lite"/>
    </source>
</evidence>